<keyword evidence="1" id="KW-0812">Transmembrane</keyword>
<dbReference type="EMBL" id="CP003345">
    <property type="protein sequence ID" value="AFM02591.1"/>
    <property type="molecule type" value="Genomic_DNA"/>
</dbReference>
<sequence precursor="true">MKKYINKNNKKKLYNLLNLVLMFLAWVYLYSQIKNHQSLFVQVTDLWNELQKNRAILSIVFVLMFLNWILEAKKWQILIKSLAKINLVQSLESVWIGLSLATFLPLGNYLGRIKNLPQKNRFNSAGALIVNGGLQFWVTMLGGVFGISQFLEFNNFVTSLLFGFWILIYLLGLFFYNRWSYKQVVVGGDTDNGRKRTRAMVEKKQLFSESLEAVSYFFRKNIYFASQYSKKDILKTTFLALLRYIVFVIQMILIFKAVNFSLSIENIIIGSSLLFAAKSILPVGGFLVGLSVREATALYFFGSLGEEKVVTITFLLWIINIGIPVLMGSVLLLSNKNK</sequence>
<feature type="transmembrane region" description="Helical" evidence="1">
    <location>
        <begin position="122"/>
        <end position="144"/>
    </location>
</feature>
<reference evidence="3" key="1">
    <citation type="submission" date="2012-06" db="EMBL/GenBank/DDBJ databases">
        <title>The complete genome of Flexibacter litoralis DSM 6794.</title>
        <authorList>
            <person name="Lucas S."/>
            <person name="Copeland A."/>
            <person name="Lapidus A."/>
            <person name="Glavina del Rio T."/>
            <person name="Dalin E."/>
            <person name="Tice H."/>
            <person name="Bruce D."/>
            <person name="Goodwin L."/>
            <person name="Pitluck S."/>
            <person name="Peters L."/>
            <person name="Ovchinnikova G."/>
            <person name="Lu M."/>
            <person name="Kyrpides N."/>
            <person name="Mavromatis K."/>
            <person name="Ivanova N."/>
            <person name="Brettin T."/>
            <person name="Detter J.C."/>
            <person name="Han C."/>
            <person name="Larimer F."/>
            <person name="Land M."/>
            <person name="Hauser L."/>
            <person name="Markowitz V."/>
            <person name="Cheng J.-F."/>
            <person name="Hugenholtz P."/>
            <person name="Woyke T."/>
            <person name="Wu D."/>
            <person name="Spring S."/>
            <person name="Lang E."/>
            <person name="Kopitz M."/>
            <person name="Brambilla E."/>
            <person name="Klenk H.-P."/>
            <person name="Eisen J.A."/>
        </authorList>
    </citation>
    <scope>NUCLEOTIDE SEQUENCE [LARGE SCALE GENOMIC DNA]</scope>
    <source>
        <strain evidence="3">ATCC 23117 / DSM 6794 / NBRC 15988 / NCIMB 1366 / Sio-4</strain>
    </source>
</reference>
<proteinExistence type="predicted"/>
<feature type="transmembrane region" description="Helical" evidence="1">
    <location>
        <begin position="233"/>
        <end position="255"/>
    </location>
</feature>
<dbReference type="eggNOG" id="COG0392">
    <property type="taxonomic scope" value="Bacteria"/>
</dbReference>
<evidence type="ECO:0000256" key="1">
    <source>
        <dbReference type="SAM" id="Phobius"/>
    </source>
</evidence>
<feature type="transmembrane region" description="Helical" evidence="1">
    <location>
        <begin position="91"/>
        <end position="110"/>
    </location>
</feature>
<dbReference type="KEGG" id="fli:Fleli_0084"/>
<gene>
    <name evidence="2" type="ordered locus">Fleli_0084</name>
</gene>
<evidence type="ECO:0000313" key="3">
    <source>
        <dbReference type="Proteomes" id="UP000006054"/>
    </source>
</evidence>
<organism evidence="2 3">
    <name type="scientific">Bernardetia litoralis (strain ATCC 23117 / DSM 6794 / NBRC 15988 / NCIMB 1366 / Fx l1 / Sio-4)</name>
    <name type="common">Flexibacter litoralis</name>
    <dbReference type="NCBI Taxonomy" id="880071"/>
    <lineage>
        <taxon>Bacteria</taxon>
        <taxon>Pseudomonadati</taxon>
        <taxon>Bacteroidota</taxon>
        <taxon>Cytophagia</taxon>
        <taxon>Cytophagales</taxon>
        <taxon>Bernardetiaceae</taxon>
        <taxon>Bernardetia</taxon>
    </lineage>
</organism>
<dbReference type="Proteomes" id="UP000006054">
    <property type="component" value="Chromosome"/>
</dbReference>
<protein>
    <submittedName>
        <fullName evidence="2">Uncharacterized protein family (UPF0104)</fullName>
    </submittedName>
</protein>
<name>I4AF56_BERLS</name>
<evidence type="ECO:0000313" key="2">
    <source>
        <dbReference type="EMBL" id="AFM02591.1"/>
    </source>
</evidence>
<feature type="transmembrane region" description="Helical" evidence="1">
    <location>
        <begin position="267"/>
        <end position="292"/>
    </location>
</feature>
<dbReference type="RefSeq" id="WP_014796059.1">
    <property type="nucleotide sequence ID" value="NC_018018.1"/>
</dbReference>
<feature type="transmembrane region" description="Helical" evidence="1">
    <location>
        <begin position="53"/>
        <end position="70"/>
    </location>
</feature>
<keyword evidence="3" id="KW-1185">Reference proteome</keyword>
<keyword evidence="1" id="KW-0472">Membrane</keyword>
<feature type="transmembrane region" description="Helical" evidence="1">
    <location>
        <begin position="312"/>
        <end position="333"/>
    </location>
</feature>
<accession>I4AF56</accession>
<dbReference type="HOGENOM" id="CLU_069763_0_0_10"/>
<dbReference type="STRING" id="880071.Fleli_0084"/>
<feature type="transmembrane region" description="Helical" evidence="1">
    <location>
        <begin position="12"/>
        <end position="33"/>
    </location>
</feature>
<keyword evidence="1" id="KW-1133">Transmembrane helix</keyword>
<feature type="transmembrane region" description="Helical" evidence="1">
    <location>
        <begin position="156"/>
        <end position="176"/>
    </location>
</feature>
<dbReference type="OrthoDB" id="1121314at2"/>
<dbReference type="AlphaFoldDB" id="I4AF56"/>